<gene>
    <name evidence="1" type="ORF">METZ01_LOCUS43479</name>
</gene>
<dbReference type="Pfam" id="PF03966">
    <property type="entry name" value="Trm112p"/>
    <property type="match status" value="1"/>
</dbReference>
<proteinExistence type="inferred from homology"/>
<organism evidence="1">
    <name type="scientific">marine metagenome</name>
    <dbReference type="NCBI Taxonomy" id="408172"/>
    <lineage>
        <taxon>unclassified sequences</taxon>
        <taxon>metagenomes</taxon>
        <taxon>ecological metagenomes</taxon>
    </lineage>
</organism>
<name>A0A381RFP1_9ZZZZ</name>
<accession>A0A381RFP1</accession>
<dbReference type="InterPro" id="IPR005651">
    <property type="entry name" value="Trm112-like"/>
</dbReference>
<dbReference type="GO" id="GO:0005829">
    <property type="term" value="C:cytosol"/>
    <property type="evidence" value="ECO:0007669"/>
    <property type="project" value="TreeGrafter"/>
</dbReference>
<dbReference type="HAMAP" id="MF_01187">
    <property type="entry name" value="UPF0434"/>
    <property type="match status" value="1"/>
</dbReference>
<evidence type="ECO:0000313" key="1">
    <source>
        <dbReference type="EMBL" id="SUZ90625.1"/>
    </source>
</evidence>
<dbReference type="EMBL" id="UINC01001910">
    <property type="protein sequence ID" value="SUZ90625.1"/>
    <property type="molecule type" value="Genomic_DNA"/>
</dbReference>
<reference evidence="1" key="1">
    <citation type="submission" date="2018-05" db="EMBL/GenBank/DDBJ databases">
        <authorList>
            <person name="Lanie J.A."/>
            <person name="Ng W.-L."/>
            <person name="Kazmierczak K.M."/>
            <person name="Andrzejewski T.M."/>
            <person name="Davidsen T.M."/>
            <person name="Wayne K.J."/>
            <person name="Tettelin H."/>
            <person name="Glass J.I."/>
            <person name="Rusch D."/>
            <person name="Podicherti R."/>
            <person name="Tsui H.-C.T."/>
            <person name="Winkler M.E."/>
        </authorList>
    </citation>
    <scope>NUCLEOTIDE SEQUENCE</scope>
</reference>
<dbReference type="FunFam" id="2.20.25.10:FF:000002">
    <property type="entry name" value="UPF0434 protein YcaR"/>
    <property type="match status" value="1"/>
</dbReference>
<dbReference type="PANTHER" id="PTHR33505">
    <property type="entry name" value="ZGC:162634"/>
    <property type="match status" value="1"/>
</dbReference>
<protein>
    <submittedName>
        <fullName evidence="1">Uncharacterized protein</fullName>
    </submittedName>
</protein>
<dbReference type="Gene3D" id="2.20.25.10">
    <property type="match status" value="1"/>
</dbReference>
<dbReference type="AlphaFoldDB" id="A0A381RFP1"/>
<dbReference type="SUPFAM" id="SSF158997">
    <property type="entry name" value="Trm112p-like"/>
    <property type="match status" value="1"/>
</dbReference>
<dbReference type="PANTHER" id="PTHR33505:SF4">
    <property type="entry name" value="PROTEIN PREY, MITOCHONDRIAL"/>
    <property type="match status" value="1"/>
</dbReference>
<sequence>MVDPKLLEILVCPITKTALVYRREMEELWSKASGLAFPVRDGIPIMLEDQARALTPEEQESLN</sequence>